<dbReference type="GO" id="GO:0009117">
    <property type="term" value="P:nucleotide metabolic process"/>
    <property type="evidence" value="ECO:0007669"/>
    <property type="project" value="UniProtKB-KW"/>
</dbReference>
<dbReference type="PANTHER" id="PTHR34699">
    <property type="match status" value="1"/>
</dbReference>
<organism evidence="13 14">
    <name type="scientific">Photobacterium halotolerans</name>
    <dbReference type="NCBI Taxonomy" id="265726"/>
    <lineage>
        <taxon>Bacteria</taxon>
        <taxon>Pseudomonadati</taxon>
        <taxon>Pseudomonadota</taxon>
        <taxon>Gammaproteobacteria</taxon>
        <taxon>Vibrionales</taxon>
        <taxon>Vibrionaceae</taxon>
        <taxon>Photobacterium</taxon>
    </lineage>
</organism>
<evidence type="ECO:0000313" key="14">
    <source>
        <dbReference type="Proteomes" id="UP000465712"/>
    </source>
</evidence>
<evidence type="ECO:0000256" key="8">
    <source>
        <dbReference type="ARBA" id="ARBA00048174"/>
    </source>
</evidence>
<comment type="catalytic activity">
    <reaction evidence="8 11">
        <text>ITP + H2O = IDP + phosphate + H(+)</text>
        <dbReference type="Rhea" id="RHEA:28330"/>
        <dbReference type="ChEBI" id="CHEBI:15377"/>
        <dbReference type="ChEBI" id="CHEBI:15378"/>
        <dbReference type="ChEBI" id="CHEBI:43474"/>
        <dbReference type="ChEBI" id="CHEBI:58280"/>
        <dbReference type="ChEBI" id="CHEBI:61402"/>
        <dbReference type="EC" id="3.6.1.73"/>
    </reaction>
</comment>
<evidence type="ECO:0000256" key="7">
    <source>
        <dbReference type="ARBA" id="ARBA00023211"/>
    </source>
</evidence>
<dbReference type="NCBIfam" id="NF003459">
    <property type="entry name" value="PRK05074.1"/>
    <property type="match status" value="1"/>
</dbReference>
<evidence type="ECO:0000256" key="1">
    <source>
        <dbReference type="ARBA" id="ARBA00001936"/>
    </source>
</evidence>
<evidence type="ECO:0000256" key="4">
    <source>
        <dbReference type="ARBA" id="ARBA00022801"/>
    </source>
</evidence>
<dbReference type="NCBIfam" id="TIGR00258">
    <property type="entry name" value="inosine/xanthosine triphosphatase"/>
    <property type="match status" value="1"/>
</dbReference>
<dbReference type="GO" id="GO:0046872">
    <property type="term" value="F:metal ion binding"/>
    <property type="evidence" value="ECO:0007669"/>
    <property type="project" value="UniProtKB-KW"/>
</dbReference>
<evidence type="ECO:0000256" key="6">
    <source>
        <dbReference type="ARBA" id="ARBA00023080"/>
    </source>
</evidence>
<evidence type="ECO:0000256" key="5">
    <source>
        <dbReference type="ARBA" id="ARBA00022842"/>
    </source>
</evidence>
<evidence type="ECO:0000256" key="10">
    <source>
        <dbReference type="ARBA" id="ARBA00060855"/>
    </source>
</evidence>
<keyword evidence="5 11" id="KW-0460">Magnesium</keyword>
<feature type="binding site" evidence="11">
    <location>
        <begin position="18"/>
        <end position="23"/>
    </location>
    <ligand>
        <name>substrate</name>
    </ligand>
</feature>
<dbReference type="InterPro" id="IPR002786">
    <property type="entry name" value="Non_canon_purine_NTPase"/>
</dbReference>
<evidence type="ECO:0000256" key="2">
    <source>
        <dbReference type="ARBA" id="ARBA00022723"/>
    </source>
</evidence>
<name>A0A7X4WDK2_9GAMM</name>
<sequence>MHTTNPAPDSQIRIIVASTNPAKIRAVENAFHQAFPAQALQISGVAVESGVRAQPMCAEETLTGARNRVVHARELQPGADYYVSLEAGLDGCATFAWMVIDNGNQRGESRSASLPLPPKALARLHDGEELGDVMDDMFQQQNVKQQGGAIAMLTEHKLSRSSVYQQALILALIPFMNPGLYDPSAFQAGG</sequence>
<dbReference type="RefSeq" id="WP_051288232.1">
    <property type="nucleotide sequence ID" value="NZ_WXWU01000123.1"/>
</dbReference>
<dbReference type="EMBL" id="WXWW01000234">
    <property type="protein sequence ID" value="NAW66746.1"/>
    <property type="molecule type" value="Genomic_DNA"/>
</dbReference>
<dbReference type="SUPFAM" id="SSF52972">
    <property type="entry name" value="ITPase-like"/>
    <property type="match status" value="1"/>
</dbReference>
<keyword evidence="3 11" id="KW-0547">Nucleotide-binding</keyword>
<comment type="caution">
    <text evidence="11">Lacks conserved residue(s) required for the propagation of feature annotation.</text>
</comment>
<evidence type="ECO:0000256" key="9">
    <source>
        <dbReference type="ARBA" id="ARBA00048781"/>
    </source>
</evidence>
<evidence type="ECO:0000259" key="12">
    <source>
        <dbReference type="Pfam" id="PF01931"/>
    </source>
</evidence>
<keyword evidence="7 11" id="KW-0464">Manganese</keyword>
<keyword evidence="2 11" id="KW-0479">Metal-binding</keyword>
<evidence type="ECO:0000313" key="13">
    <source>
        <dbReference type="EMBL" id="NAW66746.1"/>
    </source>
</evidence>
<keyword evidence="6 11" id="KW-0546">Nucleotide metabolism</keyword>
<comment type="subunit">
    <text evidence="11">Homodimer.</text>
</comment>
<dbReference type="EC" id="3.6.1.73" evidence="11"/>
<dbReference type="Proteomes" id="UP000465712">
    <property type="component" value="Unassembled WGS sequence"/>
</dbReference>
<evidence type="ECO:0000256" key="3">
    <source>
        <dbReference type="ARBA" id="ARBA00022741"/>
    </source>
</evidence>
<feature type="binding site" evidence="11">
    <location>
        <position position="48"/>
    </location>
    <ligand>
        <name>Mg(2+)</name>
        <dbReference type="ChEBI" id="CHEBI:18420"/>
    </ligand>
</feature>
<protein>
    <recommendedName>
        <fullName evidence="11">Inosine/xanthosine triphosphatase</fullName>
        <shortName evidence="11">ITPase/XTPase</shortName>
        <ecNumber evidence="11">3.6.1.73</ecNumber>
    </recommendedName>
    <alternativeName>
        <fullName evidence="11">Non-canonical purine NTP phosphatase</fullName>
    </alternativeName>
    <alternativeName>
        <fullName evidence="11">Non-standard purine NTP phosphatase</fullName>
    </alternativeName>
    <alternativeName>
        <fullName evidence="11">Nucleoside-triphosphate phosphatase</fullName>
        <shortName evidence="11">NTPase</shortName>
    </alternativeName>
</protein>
<reference evidence="13 14" key="1">
    <citation type="submission" date="2017-05" db="EMBL/GenBank/DDBJ databases">
        <title>High clonality and local adaptation shapes Vibrionaceae linages within an endangered oasis.</title>
        <authorList>
            <person name="Vazquez-Rosas-Landa M."/>
        </authorList>
    </citation>
    <scope>NUCLEOTIDE SEQUENCE [LARGE SCALE GENOMIC DNA]</scope>
    <source>
        <strain evidence="13 14">P46_P4S1P180</strain>
    </source>
</reference>
<comment type="cofactor">
    <cofactor evidence="1">
        <name>Mn(2+)</name>
        <dbReference type="ChEBI" id="CHEBI:29035"/>
    </cofactor>
</comment>
<comment type="caution">
    <text evidence="13">The sequence shown here is derived from an EMBL/GenBank/DDBJ whole genome shotgun (WGS) entry which is preliminary data.</text>
</comment>
<dbReference type="PANTHER" id="PTHR34699:SF2">
    <property type="entry name" value="NON-CANONICAL PURINE NTP PHOSPHATASE_PRRC1 DOMAIN-CONTAINING PROTEIN"/>
    <property type="match status" value="1"/>
</dbReference>
<keyword evidence="4 11" id="KW-0378">Hydrolase</keyword>
<dbReference type="GO" id="GO:0006772">
    <property type="term" value="P:thiamine metabolic process"/>
    <property type="evidence" value="ECO:0007669"/>
    <property type="project" value="TreeGrafter"/>
</dbReference>
<dbReference type="GO" id="GO:0103023">
    <property type="term" value="F:ITPase activity"/>
    <property type="evidence" value="ECO:0007669"/>
    <property type="project" value="UniProtKB-EC"/>
</dbReference>
<dbReference type="HAMAP" id="MF_00648">
    <property type="entry name" value="Non_canon_purine_NTPase_YjjX"/>
    <property type="match status" value="1"/>
</dbReference>
<comment type="similarity">
    <text evidence="10 11">Belongs to the YjjX NTPase family.</text>
</comment>
<comment type="function">
    <text evidence="11">Phosphatase that hydrolyzes non-canonical purine nucleotides such as XTP and ITP to their respective diphosphate derivatives. Probably excludes non-canonical purines from DNA/RNA precursor pool, thus preventing their incorporation into DNA/RNA and avoiding chromosomal lesions.</text>
</comment>
<accession>A0A7X4WDK2</accession>
<comment type="cofactor">
    <cofactor evidence="11">
        <name>Mg(2+)</name>
        <dbReference type="ChEBI" id="CHEBI:18420"/>
    </cofactor>
    <cofactor evidence="11">
        <name>Mn(2+)</name>
        <dbReference type="ChEBI" id="CHEBI:29035"/>
    </cofactor>
    <text evidence="11">Binds 1 divalent metal cation per subunit; can use either Mg(2+) or Mn(2+).</text>
</comment>
<feature type="domain" description="Non-canonical purine NTP phosphatase/PRRC1" evidence="12">
    <location>
        <begin position="17"/>
        <end position="176"/>
    </location>
</feature>
<comment type="catalytic activity">
    <reaction evidence="9 11">
        <text>XTP + H2O = XDP + phosphate + H(+)</text>
        <dbReference type="Rhea" id="RHEA:28406"/>
        <dbReference type="ChEBI" id="CHEBI:15377"/>
        <dbReference type="ChEBI" id="CHEBI:15378"/>
        <dbReference type="ChEBI" id="CHEBI:43474"/>
        <dbReference type="ChEBI" id="CHEBI:59884"/>
        <dbReference type="ChEBI" id="CHEBI:61314"/>
        <dbReference type="EC" id="3.6.1.73"/>
    </reaction>
</comment>
<dbReference type="GO" id="GO:0000166">
    <property type="term" value="F:nucleotide binding"/>
    <property type="evidence" value="ECO:0007669"/>
    <property type="project" value="UniProtKB-KW"/>
</dbReference>
<dbReference type="Pfam" id="PF01931">
    <property type="entry name" value="NTPase_I-T"/>
    <property type="match status" value="1"/>
</dbReference>
<proteinExistence type="inferred from homology"/>
<dbReference type="InterPro" id="IPR029001">
    <property type="entry name" value="ITPase-like_fam"/>
</dbReference>
<evidence type="ECO:0000256" key="11">
    <source>
        <dbReference type="HAMAP-Rule" id="MF_00648"/>
    </source>
</evidence>
<gene>
    <name evidence="13" type="primary">yjjX</name>
    <name evidence="13" type="ORF">CAG72_16225</name>
</gene>
<dbReference type="InterPro" id="IPR050299">
    <property type="entry name" value="YjjX_NTPase"/>
</dbReference>
<dbReference type="InterPro" id="IPR026533">
    <property type="entry name" value="NTPase/PRRC1"/>
</dbReference>
<dbReference type="FunFam" id="3.90.950.10:FF:000002">
    <property type="entry name" value="Inosine/xanthosine triphosphatase"/>
    <property type="match status" value="1"/>
</dbReference>
<dbReference type="AlphaFoldDB" id="A0A7X4WDK2"/>
<dbReference type="Gene3D" id="3.90.950.10">
    <property type="match status" value="1"/>
</dbReference>
<dbReference type="OrthoDB" id="6334099at2"/>